<name>A0A5N7APJ8_9EURO</name>
<feature type="region of interest" description="Disordered" evidence="1">
    <location>
        <begin position="251"/>
        <end position="270"/>
    </location>
</feature>
<dbReference type="Proteomes" id="UP000326198">
    <property type="component" value="Unassembled WGS sequence"/>
</dbReference>
<feature type="region of interest" description="Disordered" evidence="1">
    <location>
        <begin position="141"/>
        <end position="191"/>
    </location>
</feature>
<feature type="compositionally biased region" description="Polar residues" evidence="1">
    <location>
        <begin position="42"/>
        <end position="53"/>
    </location>
</feature>
<evidence type="ECO:0000313" key="2">
    <source>
        <dbReference type="EMBL" id="KAE8371775.1"/>
    </source>
</evidence>
<proteinExistence type="predicted"/>
<dbReference type="AlphaFoldDB" id="A0A5N7APJ8"/>
<sequence length="436" mass="47527">MGIPMYREPSSTEAAKNNPVKDPCAAARSAIRRQTTIRRPSRYGSSALRSATLRSPFPRPLADEIEREASGLPRHVRSPIPNSGSSEDPFDLTNGLSDSSTREAGQRLLNDVLRHSRPGQRLRIPRNTVLDDIYLRAAAGDHGGSRQEQGHQSPSFTPRFAPAIGYHRTASPQAAPDVRLPPYPRSDAFGGDVSIGSTIPLLRRVGQRPIDQPSRSNSQTIVDGLGDRQRSVSPDGDNANDAWETLLTTITPDTNLPSTDSSFTSASAGTNTSINGTARSSATSFRTLPNSMDSTAATVRMVVDSYPEFLNCDYSTSTDSDSDSESEATQNSLFHYHYRRIREINARRDARRRARYAHSTMSSQPPLPAISLAISNPIDPDLQHMQAILDRLARREDVPDDLWTAAGLSRTISHGVSANDGANNTDAVDGSSRQRQ</sequence>
<feature type="region of interest" description="Disordered" evidence="1">
    <location>
        <begin position="205"/>
        <end position="240"/>
    </location>
</feature>
<dbReference type="EMBL" id="ML736398">
    <property type="protein sequence ID" value="KAE8371775.1"/>
    <property type="molecule type" value="Genomic_DNA"/>
</dbReference>
<evidence type="ECO:0000256" key="1">
    <source>
        <dbReference type="SAM" id="MobiDB-lite"/>
    </source>
</evidence>
<accession>A0A5N7APJ8</accession>
<evidence type="ECO:0000313" key="3">
    <source>
        <dbReference type="Proteomes" id="UP000326198"/>
    </source>
</evidence>
<organism evidence="2 3">
    <name type="scientific">Aspergillus bertholletiae</name>
    <dbReference type="NCBI Taxonomy" id="1226010"/>
    <lineage>
        <taxon>Eukaryota</taxon>
        <taxon>Fungi</taxon>
        <taxon>Dikarya</taxon>
        <taxon>Ascomycota</taxon>
        <taxon>Pezizomycotina</taxon>
        <taxon>Eurotiomycetes</taxon>
        <taxon>Eurotiomycetidae</taxon>
        <taxon>Eurotiales</taxon>
        <taxon>Aspergillaceae</taxon>
        <taxon>Aspergillus</taxon>
        <taxon>Aspergillus subgen. Circumdati</taxon>
    </lineage>
</organism>
<dbReference type="OrthoDB" id="3946700at2759"/>
<keyword evidence="3" id="KW-1185">Reference proteome</keyword>
<gene>
    <name evidence="2" type="ORF">BDV26DRAFT_117355</name>
</gene>
<feature type="region of interest" description="Disordered" evidence="1">
    <location>
        <begin position="1"/>
        <end position="102"/>
    </location>
</feature>
<protein>
    <submittedName>
        <fullName evidence="2">Uncharacterized protein</fullName>
    </submittedName>
</protein>
<feature type="region of interest" description="Disordered" evidence="1">
    <location>
        <begin position="414"/>
        <end position="436"/>
    </location>
</feature>
<reference evidence="2 3" key="1">
    <citation type="submission" date="2019-04" db="EMBL/GenBank/DDBJ databases">
        <title>Friends and foes A comparative genomics studyof 23 Aspergillus species from section Flavi.</title>
        <authorList>
            <consortium name="DOE Joint Genome Institute"/>
            <person name="Kjaerbolling I."/>
            <person name="Vesth T."/>
            <person name="Frisvad J.C."/>
            <person name="Nybo J.L."/>
            <person name="Theobald S."/>
            <person name="Kildgaard S."/>
            <person name="Isbrandt T."/>
            <person name="Kuo A."/>
            <person name="Sato A."/>
            <person name="Lyhne E.K."/>
            <person name="Kogle M.E."/>
            <person name="Wiebenga A."/>
            <person name="Kun R.S."/>
            <person name="Lubbers R.J."/>
            <person name="Makela M.R."/>
            <person name="Barry K."/>
            <person name="Chovatia M."/>
            <person name="Clum A."/>
            <person name="Daum C."/>
            <person name="Haridas S."/>
            <person name="He G."/>
            <person name="LaButti K."/>
            <person name="Lipzen A."/>
            <person name="Mondo S."/>
            <person name="Riley R."/>
            <person name="Salamov A."/>
            <person name="Simmons B.A."/>
            <person name="Magnuson J.K."/>
            <person name="Henrissat B."/>
            <person name="Mortensen U.H."/>
            <person name="Larsen T.O."/>
            <person name="Devries R.P."/>
            <person name="Grigoriev I.V."/>
            <person name="Machida M."/>
            <person name="Baker S.E."/>
            <person name="Andersen M.R."/>
        </authorList>
    </citation>
    <scope>NUCLEOTIDE SEQUENCE [LARGE SCALE GENOMIC DNA]</scope>
    <source>
        <strain evidence="2 3">IBT 29228</strain>
    </source>
</reference>